<proteinExistence type="predicted"/>
<evidence type="ECO:0000313" key="2">
    <source>
        <dbReference type="EMBL" id="RGP77156.1"/>
    </source>
</evidence>
<keyword evidence="3" id="KW-1185">Reference proteome</keyword>
<dbReference type="SUPFAM" id="SSF81383">
    <property type="entry name" value="F-box domain"/>
    <property type="match status" value="1"/>
</dbReference>
<name>A0A395SY87_9HYPO</name>
<dbReference type="AlphaFoldDB" id="A0A395SY87"/>
<sequence>MPTLETLPTEVLLSITELLTYHDWKNLSVLNKHLRHAVAPSLYRTLKVNCPIKEDHVAIDVVRKYGAYVHELRFDVNFYPNPKPDEDKWKPTPQEEEYYRSAIAKGYPGRRCAPPSVAEDIRKVIHGFWKSPPASVWAWSKADVAMVHDLLRFENLPHCKTLTVHTIPDDNFTQRDIAGDEAAWDDTHKRGIGIDVFVDAENWNEVDRKEKTFFWRAALRDMYRDIATISPTKALKILNFFPKKVSFWRSKKWSAFLGCLERLTLHTHGSRDDMGYQVTKMSGFKSFFSKDLPDHLLRYVTKLRYLEIVALKYGFLDDFTLDFTLDDSYVAMSNVEELHLENMALTGVVSFLSMYHGKRKLSKVRIVNCAAQTLDSSEYPDHPSWANLFSILQSQIMPGSEIEITLPERLLLPDERYESYLGECQITESEDEYEDVQHLRKMLQEDKDFYGWPYVWVCSGSAYSVPQAEVNMERLEMGDDNLHFGLLVDKLQKGGGKCIVNYHICGAGPGSCFNCVYLEKRTNDRG</sequence>
<dbReference type="OrthoDB" id="5410873at2759"/>
<dbReference type="InterPro" id="IPR036047">
    <property type="entry name" value="F-box-like_dom_sf"/>
</dbReference>
<evidence type="ECO:0000313" key="3">
    <source>
        <dbReference type="Proteomes" id="UP000266234"/>
    </source>
</evidence>
<dbReference type="InterPro" id="IPR001810">
    <property type="entry name" value="F-box_dom"/>
</dbReference>
<feature type="domain" description="F-box" evidence="1">
    <location>
        <begin position="1"/>
        <end position="46"/>
    </location>
</feature>
<organism evidence="2 3">
    <name type="scientific">Fusarium longipes</name>
    <dbReference type="NCBI Taxonomy" id="694270"/>
    <lineage>
        <taxon>Eukaryota</taxon>
        <taxon>Fungi</taxon>
        <taxon>Dikarya</taxon>
        <taxon>Ascomycota</taxon>
        <taxon>Pezizomycotina</taxon>
        <taxon>Sordariomycetes</taxon>
        <taxon>Hypocreomycetidae</taxon>
        <taxon>Hypocreales</taxon>
        <taxon>Nectriaceae</taxon>
        <taxon>Fusarium</taxon>
    </lineage>
</organism>
<gene>
    <name evidence="2" type="ORF">FLONG3_4671</name>
</gene>
<comment type="caution">
    <text evidence="2">The sequence shown here is derived from an EMBL/GenBank/DDBJ whole genome shotgun (WGS) entry which is preliminary data.</text>
</comment>
<dbReference type="Proteomes" id="UP000266234">
    <property type="component" value="Unassembled WGS sequence"/>
</dbReference>
<reference evidence="2 3" key="1">
    <citation type="journal article" date="2018" name="PLoS Pathog.">
        <title>Evolution of structural diversity of trichothecenes, a family of toxins produced by plant pathogenic and entomopathogenic fungi.</title>
        <authorList>
            <person name="Proctor R.H."/>
            <person name="McCormick S.P."/>
            <person name="Kim H.S."/>
            <person name="Cardoza R.E."/>
            <person name="Stanley A.M."/>
            <person name="Lindo L."/>
            <person name="Kelly A."/>
            <person name="Brown D.W."/>
            <person name="Lee T."/>
            <person name="Vaughan M.M."/>
            <person name="Alexander N.J."/>
            <person name="Busman M."/>
            <person name="Gutierrez S."/>
        </authorList>
    </citation>
    <scope>NUCLEOTIDE SEQUENCE [LARGE SCALE GENOMIC DNA]</scope>
    <source>
        <strain evidence="2 3">NRRL 20695</strain>
    </source>
</reference>
<dbReference type="PROSITE" id="PS50181">
    <property type="entry name" value="FBOX"/>
    <property type="match status" value="1"/>
</dbReference>
<dbReference type="EMBL" id="PXOG01000100">
    <property type="protein sequence ID" value="RGP77156.1"/>
    <property type="molecule type" value="Genomic_DNA"/>
</dbReference>
<accession>A0A395SY87</accession>
<protein>
    <recommendedName>
        <fullName evidence="1">F-box domain-containing protein</fullName>
    </recommendedName>
</protein>
<evidence type="ECO:0000259" key="1">
    <source>
        <dbReference type="PROSITE" id="PS50181"/>
    </source>
</evidence>